<feature type="domain" description="DUF1995" evidence="1">
    <location>
        <begin position="51"/>
        <end position="254"/>
    </location>
</feature>
<organism evidence="2 3">
    <name type="scientific">Dunaliella salina</name>
    <name type="common">Green alga</name>
    <name type="synonym">Protococcus salinus</name>
    <dbReference type="NCBI Taxonomy" id="3046"/>
    <lineage>
        <taxon>Eukaryota</taxon>
        <taxon>Viridiplantae</taxon>
        <taxon>Chlorophyta</taxon>
        <taxon>core chlorophytes</taxon>
        <taxon>Chlorophyceae</taxon>
        <taxon>CS clade</taxon>
        <taxon>Chlamydomonadales</taxon>
        <taxon>Dunaliellaceae</taxon>
        <taxon>Dunaliella</taxon>
    </lineage>
</organism>
<evidence type="ECO:0000259" key="1">
    <source>
        <dbReference type="Pfam" id="PF09353"/>
    </source>
</evidence>
<protein>
    <recommendedName>
        <fullName evidence="1">DUF1995 domain-containing protein</fullName>
    </recommendedName>
</protein>
<proteinExistence type="predicted"/>
<evidence type="ECO:0000313" key="3">
    <source>
        <dbReference type="Proteomes" id="UP000815325"/>
    </source>
</evidence>
<dbReference type="PANTHER" id="PTHR34051:SF1">
    <property type="entry name" value="PROTEIN LOW PSII ACCUMULATION 3, CHLOROPLASTIC"/>
    <property type="match status" value="1"/>
</dbReference>
<reference evidence="2" key="1">
    <citation type="submission" date="2017-08" db="EMBL/GenBank/DDBJ databases">
        <authorList>
            <person name="Polle J.E."/>
            <person name="Barry K."/>
            <person name="Cushman J."/>
            <person name="Schmutz J."/>
            <person name="Tran D."/>
            <person name="Hathwaick L.T."/>
            <person name="Yim W.C."/>
            <person name="Jenkins J."/>
            <person name="Mckie-Krisberg Z.M."/>
            <person name="Prochnik S."/>
            <person name="Lindquist E."/>
            <person name="Dockter R.B."/>
            <person name="Adam C."/>
            <person name="Molina H."/>
            <person name="Bunkerborg J."/>
            <person name="Jin E."/>
            <person name="Buchheim M."/>
            <person name="Magnuson J."/>
        </authorList>
    </citation>
    <scope>NUCLEOTIDE SEQUENCE</scope>
    <source>
        <strain evidence="2">CCAP 19/18</strain>
    </source>
</reference>
<dbReference type="PANTHER" id="PTHR34051">
    <property type="entry name" value="PROTEIN LOW PSII ACCUMULATION 3, CHLOROPLASTIC"/>
    <property type="match status" value="1"/>
</dbReference>
<dbReference type="EMBL" id="MU070603">
    <property type="protein sequence ID" value="KAF5827075.1"/>
    <property type="molecule type" value="Genomic_DNA"/>
</dbReference>
<accession>A0ABQ7FXJ2</accession>
<dbReference type="InterPro" id="IPR018962">
    <property type="entry name" value="DUF1995"/>
</dbReference>
<gene>
    <name evidence="2" type="ORF">DUNSADRAFT_1385</name>
</gene>
<dbReference type="Pfam" id="PF09353">
    <property type="entry name" value="DUF1995"/>
    <property type="match status" value="1"/>
</dbReference>
<keyword evidence="3" id="KW-1185">Reference proteome</keyword>
<name>A0ABQ7FXJ2_DUNSA</name>
<comment type="caution">
    <text evidence="2">The sequence shown here is derived from an EMBL/GenBank/DDBJ whole genome shotgun (WGS) entry which is preliminary data.</text>
</comment>
<dbReference type="InterPro" id="IPR044687">
    <property type="entry name" value="LPA3"/>
</dbReference>
<dbReference type="Proteomes" id="UP000815325">
    <property type="component" value="Unassembled WGS sequence"/>
</dbReference>
<evidence type="ECO:0000313" key="2">
    <source>
        <dbReference type="EMBL" id="KAF5827075.1"/>
    </source>
</evidence>
<sequence>MPSGSVNYSSGRLPNTHGYALSYHYFKSNHANHLKKAIKFTKMMKIGGPQITLLAPDHPRRAHSSTLCLSSNTLLTSSVTKKREEGAERGGQKFNLVAPLVLDSLQNALWSALGVNIGLGQKFSPVQQVKDSDELFVIAYPHFNPREEMGAVFELYQQVAQPRGMPIIIFNGELDRLRGGYYPSLFFPELARLTNDFLPKFETAYYIHNFKGTKPGVLFRAYPGPWCVFRRNPQDSSDLRLIYTSDTAPSLKQVSLEILPGSK</sequence>